<dbReference type="AlphaFoldDB" id="A0A4Z1CBZ3"/>
<keyword evidence="1" id="KW-1133">Transmembrane helix</keyword>
<evidence type="ECO:0000313" key="4">
    <source>
        <dbReference type="Proteomes" id="UP000298325"/>
    </source>
</evidence>
<dbReference type="EMBL" id="SRPF01000001">
    <property type="protein sequence ID" value="TGN41666.1"/>
    <property type="molecule type" value="Genomic_DNA"/>
</dbReference>
<dbReference type="PANTHER" id="PTHR22911">
    <property type="entry name" value="ACYL-MALONYL CONDENSING ENZYME-RELATED"/>
    <property type="match status" value="1"/>
</dbReference>
<protein>
    <submittedName>
        <fullName evidence="3">DMT family transporter</fullName>
    </submittedName>
</protein>
<dbReference type="GO" id="GO:0016020">
    <property type="term" value="C:membrane"/>
    <property type="evidence" value="ECO:0007669"/>
    <property type="project" value="InterPro"/>
</dbReference>
<evidence type="ECO:0000256" key="1">
    <source>
        <dbReference type="SAM" id="Phobius"/>
    </source>
</evidence>
<dbReference type="SUPFAM" id="SSF103481">
    <property type="entry name" value="Multidrug resistance efflux transporter EmrE"/>
    <property type="match status" value="2"/>
</dbReference>
<feature type="transmembrane region" description="Helical" evidence="1">
    <location>
        <begin position="12"/>
        <end position="31"/>
    </location>
</feature>
<gene>
    <name evidence="3" type="ORF">E5Q11_03815</name>
</gene>
<keyword evidence="4" id="KW-1185">Reference proteome</keyword>
<feature type="transmembrane region" description="Helical" evidence="1">
    <location>
        <begin position="128"/>
        <end position="149"/>
    </location>
</feature>
<feature type="domain" description="EamA" evidence="2">
    <location>
        <begin position="32"/>
        <end position="144"/>
    </location>
</feature>
<feature type="transmembrane region" description="Helical" evidence="1">
    <location>
        <begin position="99"/>
        <end position="121"/>
    </location>
</feature>
<dbReference type="Proteomes" id="UP000298325">
    <property type="component" value="Unassembled WGS sequence"/>
</dbReference>
<comment type="caution">
    <text evidence="3">The sequence shown here is derived from an EMBL/GenBank/DDBJ whole genome shotgun (WGS) entry which is preliminary data.</text>
</comment>
<name>A0A4Z1CBZ3_9GAMM</name>
<keyword evidence="1" id="KW-0812">Transmembrane</keyword>
<proteinExistence type="predicted"/>
<evidence type="ECO:0000259" key="2">
    <source>
        <dbReference type="Pfam" id="PF00892"/>
    </source>
</evidence>
<dbReference type="RefSeq" id="WP_135802051.1">
    <property type="nucleotide sequence ID" value="NZ_SRPF01000001.1"/>
</dbReference>
<dbReference type="Pfam" id="PF00892">
    <property type="entry name" value="EamA"/>
    <property type="match status" value="1"/>
</dbReference>
<feature type="transmembrane region" description="Helical" evidence="1">
    <location>
        <begin position="43"/>
        <end position="64"/>
    </location>
</feature>
<feature type="transmembrane region" description="Helical" evidence="1">
    <location>
        <begin position="241"/>
        <end position="260"/>
    </location>
</feature>
<keyword evidence="1" id="KW-0472">Membrane</keyword>
<feature type="transmembrane region" description="Helical" evidence="1">
    <location>
        <begin position="266"/>
        <end position="285"/>
    </location>
</feature>
<reference evidence="3 4" key="1">
    <citation type="submission" date="2019-04" db="EMBL/GenBank/DDBJ databases">
        <authorList>
            <person name="Park S."/>
            <person name="Yoon J.-H."/>
        </authorList>
    </citation>
    <scope>NUCLEOTIDE SEQUENCE [LARGE SCALE GENOMIC DNA]</scope>
    <source>
        <strain evidence="3 4">HJM-18</strain>
    </source>
</reference>
<feature type="transmembrane region" description="Helical" evidence="1">
    <location>
        <begin position="185"/>
        <end position="205"/>
    </location>
</feature>
<organism evidence="3 4">
    <name type="scientific">Marinobacter confluentis</name>
    <dbReference type="NCBI Taxonomy" id="1697557"/>
    <lineage>
        <taxon>Bacteria</taxon>
        <taxon>Pseudomonadati</taxon>
        <taxon>Pseudomonadota</taxon>
        <taxon>Gammaproteobacteria</taxon>
        <taxon>Pseudomonadales</taxon>
        <taxon>Marinobacteraceae</taxon>
        <taxon>Marinobacter</taxon>
    </lineage>
</organism>
<sequence length="308" mass="32675">MSVADQVQTVRVKGLGIAALGVLFILPDALLVKITSVDPLVFLFWRGLLLAISFLLISAARYPGRLIAEIQRCGRKGMICAVAFSLSTLGFVMGMKNTAAGNVLVILNMAPMIAALIAWAVWKETLPWRTWVVILVCVCGATLMAISEWGRGDPIGLIMAGVAAVALATNLNVARSQPGSDMSVMLMFGASLVALVAGLLGGAVIPSTRDLLFIALLCLVFLPVSSIMIQIAPRYIPAAEVSLMLLMETLFGALLVWIFLGEVPPSMSFVGGAIIFTALAVHGWLEVRRYRAARLSRQPSGAGPGGRV</sequence>
<feature type="transmembrane region" description="Helical" evidence="1">
    <location>
        <begin position="155"/>
        <end position="173"/>
    </location>
</feature>
<accession>A0A4Z1CBZ3</accession>
<feature type="transmembrane region" description="Helical" evidence="1">
    <location>
        <begin position="76"/>
        <end position="93"/>
    </location>
</feature>
<evidence type="ECO:0000313" key="3">
    <source>
        <dbReference type="EMBL" id="TGN41666.1"/>
    </source>
</evidence>
<dbReference type="OrthoDB" id="5192439at2"/>
<dbReference type="InterPro" id="IPR037185">
    <property type="entry name" value="EmrE-like"/>
</dbReference>
<dbReference type="InterPro" id="IPR000620">
    <property type="entry name" value="EamA_dom"/>
</dbReference>
<feature type="transmembrane region" description="Helical" evidence="1">
    <location>
        <begin position="211"/>
        <end position="229"/>
    </location>
</feature>